<dbReference type="Proteomes" id="UP000773850">
    <property type="component" value="Unassembled WGS sequence"/>
</dbReference>
<evidence type="ECO:0000313" key="2">
    <source>
        <dbReference type="EMBL" id="KAF6510877.1"/>
    </source>
</evidence>
<dbReference type="InterPro" id="IPR039143">
    <property type="entry name" value="GNPNAT1-like"/>
</dbReference>
<dbReference type="EMBL" id="LQYY01000118">
    <property type="protein sequence ID" value="KYD32309.1"/>
    <property type="molecule type" value="Genomic_DNA"/>
</dbReference>
<dbReference type="PATRIC" id="fig|1422.14.peg.2500"/>
<evidence type="ECO:0000313" key="6">
    <source>
        <dbReference type="Proteomes" id="UP000266922"/>
    </source>
</evidence>
<reference evidence="3 5" key="1">
    <citation type="submission" date="2016-01" db="EMBL/GenBank/DDBJ databases">
        <title>Draft Genome Sequences of Seven Thermophilic Sporeformers Isolated from Foods.</title>
        <authorList>
            <person name="Berendsen E.M."/>
            <person name="Wells-Bennik M.H."/>
            <person name="Krawcyk A.O."/>
            <person name="De Jong A."/>
            <person name="Holsappel S."/>
            <person name="Eijlander R.T."/>
            <person name="Kuipers O.P."/>
        </authorList>
    </citation>
    <scope>NUCLEOTIDE SEQUENCE [LARGE SCALE GENOMIC DNA]</scope>
    <source>
        <strain evidence="3 5">B4114</strain>
    </source>
</reference>
<dbReference type="CDD" id="cd04301">
    <property type="entry name" value="NAT_SF"/>
    <property type="match status" value="1"/>
</dbReference>
<reference evidence="4 6" key="3">
    <citation type="submission" date="2018-10" db="EMBL/GenBank/DDBJ databases">
        <title>Geobacillus stearothermophilus in processing lines of powdered infant formula.</title>
        <authorList>
            <person name="Rhee M.S."/>
            <person name="Choi I.-G."/>
            <person name="Cho T.J."/>
            <person name="Park B."/>
        </authorList>
    </citation>
    <scope>NUCLEOTIDE SEQUENCE [LARGE SCALE GENOMIC DNA]</scope>
    <source>
        <strain evidence="4 6">FHS-PPGT130</strain>
    </source>
</reference>
<protein>
    <submittedName>
        <fullName evidence="4">GNAT family N-acetyltransferase</fullName>
    </submittedName>
    <submittedName>
        <fullName evidence="2">GNAT family acetyltransferase YjcF</fullName>
    </submittedName>
</protein>
<accession>A0A0K9HQ86</accession>
<dbReference type="PROSITE" id="PS51186">
    <property type="entry name" value="GNAT"/>
    <property type="match status" value="1"/>
</dbReference>
<dbReference type="Proteomes" id="UP000266922">
    <property type="component" value="Unassembled WGS sequence"/>
</dbReference>
<keyword evidence="7" id="KW-1185">Reference proteome</keyword>
<reference evidence="2 7" key="2">
    <citation type="submission" date="2016-03" db="EMBL/GenBank/DDBJ databases">
        <title>Spore heat resistance.</title>
        <authorList>
            <person name="Boekhorst J."/>
            <person name="Berendsen E.M."/>
            <person name="Wells-Bennik M.H."/>
            <person name="Kuipers O.P."/>
        </authorList>
    </citation>
    <scope>NUCLEOTIDE SEQUENCE [LARGE SCALE GENOMIC DNA]</scope>
    <source>
        <strain evidence="2 7">GS8</strain>
    </source>
</reference>
<feature type="domain" description="N-acetyltransferase" evidence="1">
    <location>
        <begin position="1"/>
        <end position="144"/>
    </location>
</feature>
<evidence type="ECO:0000313" key="3">
    <source>
        <dbReference type="EMBL" id="KYD32309.1"/>
    </source>
</evidence>
<dbReference type="GeneID" id="89612793"/>
<organism evidence="3 5">
    <name type="scientific">Geobacillus stearothermophilus</name>
    <name type="common">Bacillus stearothermophilus</name>
    <dbReference type="NCBI Taxonomy" id="1422"/>
    <lineage>
        <taxon>Bacteria</taxon>
        <taxon>Bacillati</taxon>
        <taxon>Bacillota</taxon>
        <taxon>Bacilli</taxon>
        <taxon>Bacillales</taxon>
        <taxon>Anoxybacillaceae</taxon>
        <taxon>Geobacillus</taxon>
    </lineage>
</organism>
<dbReference type="PANTHER" id="PTHR13355">
    <property type="entry name" value="GLUCOSAMINE 6-PHOSPHATE N-ACETYLTRANSFERASE"/>
    <property type="match status" value="1"/>
</dbReference>
<dbReference type="AlphaFoldDB" id="A0A0K9HQ86"/>
<dbReference type="InterPro" id="IPR016181">
    <property type="entry name" value="Acyl_CoA_acyltransferase"/>
</dbReference>
<proteinExistence type="predicted"/>
<dbReference type="InterPro" id="IPR000182">
    <property type="entry name" value="GNAT_dom"/>
</dbReference>
<sequence>MNVAIGTTEDRALYEDALRVRRIVFIEEQNVPEEEEIDAFEHESFHLVLYDGEQAVAAGRFRLVDEGVGKAERICVLPAYRGRGVGRMVMEALEQLAKTKGAKTAKLNAQTHAEPFYQKLGYTTVSGVFMDAGIPHVTMVKSLE</sequence>
<dbReference type="EMBL" id="LUCS01000027">
    <property type="protein sequence ID" value="KAF6510877.1"/>
    <property type="molecule type" value="Genomic_DNA"/>
</dbReference>
<dbReference type="Pfam" id="PF13673">
    <property type="entry name" value="Acetyltransf_10"/>
    <property type="match status" value="1"/>
</dbReference>
<dbReference type="EMBL" id="RCTJ01000072">
    <property type="protein sequence ID" value="RLQ13087.1"/>
    <property type="molecule type" value="Genomic_DNA"/>
</dbReference>
<evidence type="ECO:0000259" key="1">
    <source>
        <dbReference type="PROSITE" id="PS51186"/>
    </source>
</evidence>
<dbReference type="PANTHER" id="PTHR13355:SF11">
    <property type="entry name" value="GLUCOSAMINE 6-PHOSPHATE N-ACETYLTRANSFERASE"/>
    <property type="match status" value="1"/>
</dbReference>
<name>A0A0K9HQ86_GEOSE</name>
<comment type="caution">
    <text evidence="3">The sequence shown here is derived from an EMBL/GenBank/DDBJ whole genome shotgun (WGS) entry which is preliminary data.</text>
</comment>
<dbReference type="RefSeq" id="WP_033015695.1">
    <property type="nucleotide sequence ID" value="NZ_CBCSGJ010000010.1"/>
</dbReference>
<evidence type="ECO:0000313" key="5">
    <source>
        <dbReference type="Proteomes" id="UP000075517"/>
    </source>
</evidence>
<dbReference type="SUPFAM" id="SSF55729">
    <property type="entry name" value="Acyl-CoA N-acyltransferases (Nat)"/>
    <property type="match status" value="1"/>
</dbReference>
<gene>
    <name evidence="3" type="ORF">B4114_0723</name>
    <name evidence="4" type="ORF">D9548_13755</name>
    <name evidence="2" type="ORF">GS8_1548</name>
</gene>
<evidence type="ECO:0000313" key="4">
    <source>
        <dbReference type="EMBL" id="RLQ13087.1"/>
    </source>
</evidence>
<dbReference type="Gene3D" id="3.40.630.30">
    <property type="match status" value="1"/>
</dbReference>
<evidence type="ECO:0000313" key="7">
    <source>
        <dbReference type="Proteomes" id="UP000773850"/>
    </source>
</evidence>
<dbReference type="Proteomes" id="UP000075517">
    <property type="component" value="Unassembled WGS sequence"/>
</dbReference>
<dbReference type="GO" id="GO:0004343">
    <property type="term" value="F:glucosamine 6-phosphate N-acetyltransferase activity"/>
    <property type="evidence" value="ECO:0007669"/>
    <property type="project" value="TreeGrafter"/>
</dbReference>
<keyword evidence="4" id="KW-0808">Transferase</keyword>